<dbReference type="RefSeq" id="WP_193120891.1">
    <property type="nucleotide sequence ID" value="NZ_JADBGI010000004.1"/>
</dbReference>
<keyword evidence="2" id="KW-1133">Transmembrane helix</keyword>
<evidence type="ECO:0000313" key="4">
    <source>
        <dbReference type="Proteomes" id="UP000806528"/>
    </source>
</evidence>
<feature type="compositionally biased region" description="Basic and acidic residues" evidence="1">
    <location>
        <begin position="212"/>
        <end position="226"/>
    </location>
</feature>
<name>A0ABR9P326_9ACTN</name>
<evidence type="ECO:0000256" key="2">
    <source>
        <dbReference type="SAM" id="Phobius"/>
    </source>
</evidence>
<dbReference type="Proteomes" id="UP000806528">
    <property type="component" value="Unassembled WGS sequence"/>
</dbReference>
<accession>A0ABR9P326</accession>
<comment type="caution">
    <text evidence="3">The sequence shown here is derived from an EMBL/GenBank/DDBJ whole genome shotgun (WGS) entry which is preliminary data.</text>
</comment>
<sequence length="234" mass="25499">MLDTEVLTALLVGAGIALVTSVAVTAFQARLTRRTDTRSASRTSARSLMSAFISERDSDSPGDNFLGEAEMTVMAMTDRKTRDRLRDLIRLLRERSLPELEELSGVNAERARRLLCDHALEVLGAHLRSERLPEVPSNVRTMLSVEEEALRMRSGEATAPSEPITKTAVTERPRHTGGKGGSSGGTARRKTAAKPAPKPAAKASAKTATKIPETETDKAQKKEKENSAFWDDDE</sequence>
<keyword evidence="2" id="KW-0812">Transmembrane</keyword>
<keyword evidence="4" id="KW-1185">Reference proteome</keyword>
<organism evidence="3 4">
    <name type="scientific">Nocardiopsis coralli</name>
    <dbReference type="NCBI Taxonomy" id="2772213"/>
    <lineage>
        <taxon>Bacteria</taxon>
        <taxon>Bacillati</taxon>
        <taxon>Actinomycetota</taxon>
        <taxon>Actinomycetes</taxon>
        <taxon>Streptosporangiales</taxon>
        <taxon>Nocardiopsidaceae</taxon>
        <taxon>Nocardiopsis</taxon>
    </lineage>
</organism>
<evidence type="ECO:0000256" key="1">
    <source>
        <dbReference type="SAM" id="MobiDB-lite"/>
    </source>
</evidence>
<gene>
    <name evidence="3" type="ORF">IDM40_05945</name>
</gene>
<evidence type="ECO:0008006" key="5">
    <source>
        <dbReference type="Google" id="ProtNLM"/>
    </source>
</evidence>
<feature type="region of interest" description="Disordered" evidence="1">
    <location>
        <begin position="151"/>
        <end position="234"/>
    </location>
</feature>
<evidence type="ECO:0000313" key="3">
    <source>
        <dbReference type="EMBL" id="MBE2998247.1"/>
    </source>
</evidence>
<reference evidence="3 4" key="1">
    <citation type="submission" date="2020-09" db="EMBL/GenBank/DDBJ databases">
        <title>Diversity and distribution of actinomycetes associated with coral in the coast of Hainan.</title>
        <authorList>
            <person name="Li F."/>
        </authorList>
    </citation>
    <scope>NUCLEOTIDE SEQUENCE [LARGE SCALE GENOMIC DNA]</scope>
    <source>
        <strain evidence="3 4">HNM0947</strain>
    </source>
</reference>
<protein>
    <recommendedName>
        <fullName evidence="5">DUF2802 domain-containing protein</fullName>
    </recommendedName>
</protein>
<keyword evidence="2" id="KW-0472">Membrane</keyword>
<dbReference type="EMBL" id="JADBGI010000004">
    <property type="protein sequence ID" value="MBE2998247.1"/>
    <property type="molecule type" value="Genomic_DNA"/>
</dbReference>
<feature type="transmembrane region" description="Helical" evidence="2">
    <location>
        <begin position="6"/>
        <end position="29"/>
    </location>
</feature>
<feature type="compositionally biased region" description="Low complexity" evidence="1">
    <location>
        <begin position="193"/>
        <end position="210"/>
    </location>
</feature>
<proteinExistence type="predicted"/>